<gene>
    <name evidence="1" type="ORF">HAL01_04460</name>
</gene>
<accession>A0A511WZA5</accession>
<name>A0A511WZA5_9BACI</name>
<evidence type="ECO:0000313" key="2">
    <source>
        <dbReference type="Proteomes" id="UP000321400"/>
    </source>
</evidence>
<keyword evidence="2" id="KW-1185">Reference proteome</keyword>
<dbReference type="AlphaFoldDB" id="A0A511WZA5"/>
<sequence>MFQEHVTEIAVNQTFYLSEAIDTLIGVDVEPSRLNQTSEGLSGTLDLTIYYVPLPHEISEEQTVPANTITITDIRKVKEHEASAHFSYPIQLFGARCSEAHLTVYDLDYVLPTRELFTLKAMLKLVEPASALAQVVNSTLVNVSNVQGGLRVNPDQEIDSEALQIERVEKNERHVLDKETRVEEGYQSISNIKHPVVEEVDKLMDSNVHQIKQMNQLDESALVSDETDGARGKEEEEVVKNVVEVAKEAEINERENDVLAAQMRYQQYGLKNLSNPYVKLPCLIVKETIELTAFCQNHKVDLVKIQMVNPHLESSLSSGQVVILPSTE</sequence>
<dbReference type="Proteomes" id="UP000321400">
    <property type="component" value="Unassembled WGS sequence"/>
</dbReference>
<proteinExistence type="predicted"/>
<reference evidence="1 2" key="1">
    <citation type="submission" date="2019-07" db="EMBL/GenBank/DDBJ databases">
        <title>Whole genome shotgun sequence of Halolactibacillus alkaliphilus NBRC 103919.</title>
        <authorList>
            <person name="Hosoyama A."/>
            <person name="Uohara A."/>
            <person name="Ohji S."/>
            <person name="Ichikawa N."/>
        </authorList>
    </citation>
    <scope>NUCLEOTIDE SEQUENCE [LARGE SCALE GENOMIC DNA]</scope>
    <source>
        <strain evidence="1 2">NBRC 103919</strain>
    </source>
</reference>
<protein>
    <submittedName>
        <fullName evidence="1">Uncharacterized protein</fullName>
    </submittedName>
</protein>
<dbReference type="OrthoDB" id="10006654at2"/>
<dbReference type="STRING" id="442899.SAMN05720591_10532"/>
<organism evidence="1 2">
    <name type="scientific">Halolactibacillus alkaliphilus</name>
    <dbReference type="NCBI Taxonomy" id="442899"/>
    <lineage>
        <taxon>Bacteria</taxon>
        <taxon>Bacillati</taxon>
        <taxon>Bacillota</taxon>
        <taxon>Bacilli</taxon>
        <taxon>Bacillales</taxon>
        <taxon>Bacillaceae</taxon>
        <taxon>Halolactibacillus</taxon>
    </lineage>
</organism>
<dbReference type="EMBL" id="BJYE01000004">
    <property type="protein sequence ID" value="GEN55982.1"/>
    <property type="molecule type" value="Genomic_DNA"/>
</dbReference>
<dbReference type="RefSeq" id="WP_089800258.1">
    <property type="nucleotide sequence ID" value="NZ_BJYE01000004.1"/>
</dbReference>
<comment type="caution">
    <text evidence="1">The sequence shown here is derived from an EMBL/GenBank/DDBJ whole genome shotgun (WGS) entry which is preliminary data.</text>
</comment>
<evidence type="ECO:0000313" key="1">
    <source>
        <dbReference type="EMBL" id="GEN55982.1"/>
    </source>
</evidence>